<name>A0A1G6BXY9_9GAMM</name>
<evidence type="ECO:0000256" key="4">
    <source>
        <dbReference type="ARBA" id="ARBA00022475"/>
    </source>
</evidence>
<dbReference type="PANTHER" id="PTHR30065:SF8">
    <property type="entry name" value="FLAGELLAR BIOSYNTHETIC PROTEIN FLIR"/>
    <property type="match status" value="1"/>
</dbReference>
<evidence type="ECO:0000256" key="1">
    <source>
        <dbReference type="ARBA" id="ARBA00002578"/>
    </source>
</evidence>
<proteinExistence type="inferred from homology"/>
<dbReference type="STRING" id="1159017.SAMN02927930_00994"/>
<evidence type="ECO:0000256" key="7">
    <source>
        <dbReference type="ARBA" id="ARBA00023136"/>
    </source>
</evidence>
<keyword evidence="11" id="KW-0282">Flagellum</keyword>
<dbReference type="AlphaFoldDB" id="A0A1G6BXY9"/>
<dbReference type="GO" id="GO:0044780">
    <property type="term" value="P:bacterial-type flagellum assembly"/>
    <property type="evidence" value="ECO:0007669"/>
    <property type="project" value="UniProtKB-UniRule"/>
</dbReference>
<dbReference type="GO" id="GO:0006605">
    <property type="term" value="P:protein targeting"/>
    <property type="evidence" value="ECO:0007669"/>
    <property type="project" value="UniProtKB-UniRule"/>
</dbReference>
<evidence type="ECO:0000256" key="3">
    <source>
        <dbReference type="ARBA" id="ARBA00021717"/>
    </source>
</evidence>
<keyword evidence="11" id="KW-0966">Cell projection</keyword>
<protein>
    <recommendedName>
        <fullName evidence="3 9">Flagellar biosynthetic protein FliR</fullName>
    </recommendedName>
</protein>
<evidence type="ECO:0000256" key="6">
    <source>
        <dbReference type="ARBA" id="ARBA00022989"/>
    </source>
</evidence>
<dbReference type="EMBL" id="FMXN01000004">
    <property type="protein sequence ID" value="SDB25505.1"/>
    <property type="molecule type" value="Genomic_DNA"/>
</dbReference>
<keyword evidence="11" id="KW-0969">Cilium</keyword>
<accession>A0A1G6BXY9</accession>
<dbReference type="PRINTS" id="PR00953">
    <property type="entry name" value="TYPE3IMRPROT"/>
</dbReference>
<dbReference type="RefSeq" id="WP_092592370.1">
    <property type="nucleotide sequence ID" value="NZ_FMXN01000004.1"/>
</dbReference>
<keyword evidence="12" id="KW-1185">Reference proteome</keyword>
<evidence type="ECO:0000256" key="8">
    <source>
        <dbReference type="ARBA" id="ARBA00023143"/>
    </source>
</evidence>
<evidence type="ECO:0000256" key="10">
    <source>
        <dbReference type="RuleBase" id="RU362071"/>
    </source>
</evidence>
<comment type="subcellular location">
    <subcellularLocation>
        <location evidence="10">Cell membrane</location>
        <topology evidence="10">Multi-pass membrane protein</topology>
    </subcellularLocation>
    <subcellularLocation>
        <location evidence="10">Bacterial flagellum basal body</location>
    </subcellularLocation>
</comment>
<evidence type="ECO:0000256" key="5">
    <source>
        <dbReference type="ARBA" id="ARBA00022692"/>
    </source>
</evidence>
<dbReference type="Pfam" id="PF01311">
    <property type="entry name" value="Bac_export_1"/>
    <property type="match status" value="1"/>
</dbReference>
<dbReference type="PANTHER" id="PTHR30065">
    <property type="entry name" value="FLAGELLAR BIOSYNTHETIC PROTEIN FLIR"/>
    <property type="match status" value="1"/>
</dbReference>
<keyword evidence="5 10" id="KW-0812">Transmembrane</keyword>
<feature type="transmembrane region" description="Helical" evidence="10">
    <location>
        <begin position="12"/>
        <end position="33"/>
    </location>
</feature>
<dbReference type="InterPro" id="IPR006303">
    <property type="entry name" value="FliR"/>
</dbReference>
<feature type="transmembrane region" description="Helical" evidence="10">
    <location>
        <begin position="45"/>
        <end position="68"/>
    </location>
</feature>
<feature type="transmembrane region" description="Helical" evidence="10">
    <location>
        <begin position="174"/>
        <end position="199"/>
    </location>
</feature>
<reference evidence="12" key="1">
    <citation type="submission" date="2016-10" db="EMBL/GenBank/DDBJ databases">
        <authorList>
            <person name="Varghese N."/>
            <person name="Submissions S."/>
        </authorList>
    </citation>
    <scope>NUCLEOTIDE SEQUENCE [LARGE SCALE GENOMIC DNA]</scope>
    <source>
        <strain evidence="12">CGMCC 1.10824</strain>
    </source>
</reference>
<dbReference type="GO" id="GO:0009425">
    <property type="term" value="C:bacterial-type flagellum basal body"/>
    <property type="evidence" value="ECO:0007669"/>
    <property type="project" value="UniProtKB-SubCell"/>
</dbReference>
<comment type="similarity">
    <text evidence="2 10">Belongs to the FliR/MopE/SpaR family.</text>
</comment>
<dbReference type="OrthoDB" id="9797790at2"/>
<dbReference type="GO" id="GO:0005886">
    <property type="term" value="C:plasma membrane"/>
    <property type="evidence" value="ECO:0007669"/>
    <property type="project" value="UniProtKB-SubCell"/>
</dbReference>
<dbReference type="Proteomes" id="UP000199626">
    <property type="component" value="Unassembled WGS sequence"/>
</dbReference>
<dbReference type="NCBIfam" id="TIGR01400">
    <property type="entry name" value="fliR"/>
    <property type="match status" value="1"/>
</dbReference>
<evidence type="ECO:0000313" key="12">
    <source>
        <dbReference type="Proteomes" id="UP000199626"/>
    </source>
</evidence>
<evidence type="ECO:0000256" key="2">
    <source>
        <dbReference type="ARBA" id="ARBA00009772"/>
    </source>
</evidence>
<feature type="transmembrane region" description="Helical" evidence="10">
    <location>
        <begin position="130"/>
        <end position="153"/>
    </location>
</feature>
<sequence length="260" mass="27861">MISVTFAQLQEWISLFLWPFCRFSGLFLIAPMLSHSSVPNPIKLGVALVVTVVVSPLISGTLPAVPLFSWASVGIIVEQLLIGVTIGLIMQVIFAAVQAAGEYIGLQMGLAFATFFSPDSGANTMILSRVFYAFAILMFAAIDGHLLMLEVLVRSFELLPIGTLGMNAGAFEHVARFGTVVFSAGILLALPVFGALLIVNLTLGILNRSAPQLTVFSVGFPMSLTLGLVLLMVLTTELGGYLQRLFRVGLNMVEQVLQAL</sequence>
<feature type="transmembrane region" description="Helical" evidence="10">
    <location>
        <begin position="219"/>
        <end position="242"/>
    </location>
</feature>
<organism evidence="11 12">
    <name type="scientific">Pseudidiomarina indica</name>
    <dbReference type="NCBI Taxonomy" id="1159017"/>
    <lineage>
        <taxon>Bacteria</taxon>
        <taxon>Pseudomonadati</taxon>
        <taxon>Pseudomonadota</taxon>
        <taxon>Gammaproteobacteria</taxon>
        <taxon>Alteromonadales</taxon>
        <taxon>Idiomarinaceae</taxon>
        <taxon>Pseudidiomarina</taxon>
    </lineage>
</organism>
<keyword evidence="7 10" id="KW-0472">Membrane</keyword>
<dbReference type="InterPro" id="IPR002010">
    <property type="entry name" value="T3SS_IM_R"/>
</dbReference>
<evidence type="ECO:0000256" key="9">
    <source>
        <dbReference type="NCBIfam" id="TIGR01400"/>
    </source>
</evidence>
<keyword evidence="8 10" id="KW-0975">Bacterial flagellum</keyword>
<keyword evidence="4 10" id="KW-1003">Cell membrane</keyword>
<comment type="function">
    <text evidence="1 10">Role in flagellar biosynthesis.</text>
</comment>
<keyword evidence="6 10" id="KW-1133">Transmembrane helix</keyword>
<evidence type="ECO:0000313" key="11">
    <source>
        <dbReference type="EMBL" id="SDB25505.1"/>
    </source>
</evidence>
<feature type="transmembrane region" description="Helical" evidence="10">
    <location>
        <begin position="80"/>
        <end position="100"/>
    </location>
</feature>
<gene>
    <name evidence="11" type="ORF">SAMN02927930_00994</name>
</gene>